<gene>
    <name evidence="2" type="ORF">LSINAPIS_LOCUS902</name>
</gene>
<dbReference type="EMBL" id="FZQP02000093">
    <property type="protein sequence ID" value="VVC87245.1"/>
    <property type="molecule type" value="Genomic_DNA"/>
</dbReference>
<dbReference type="PROSITE" id="PS50280">
    <property type="entry name" value="SET"/>
    <property type="match status" value="1"/>
</dbReference>
<sequence>MSEKHYDVLFSDKLGRYLVANKDLNAGSVIFTDTPFAFGPKQDSSPLCLGCYCPVENSVCSRCSWPICSEACEKSSAHQPECDALSAARVQFQPVQDWTEASPQLDCITPLRMLLAKERDPSRWQQEIDMMETHTEERKKQASWAADYNNIVNFLLNHCKLGARFTEEDIIRVCGIIAVNAVEIPSRGGYSTHAVYPQLAVAAHSCVPNIAHTILYNNYEVQVRAAIPIKAGDILYISYTHALSPTIVRREHLRESKYFDCECQRCADPTELGTHMSTIKCSKCDNGVILASDPLDNESKWKCTDLKCGFETSSAAMRKMLAVIQAEVDQLDALQPTPEAIEMREAFLEKYKSVFHPRHSILLSVKYTLAELYGRVEGYTIDELPDLMLERKVEMCRLLLTTLDVILPGDTRMRGMMLYELHAPLMYLARSEFSAGLITQEQLKTRLEEPMKCLAGAAKILQREDPQSPEGTIGFIASQSLEQLKASVESL</sequence>
<accession>A0A5E4PQE5</accession>
<keyword evidence="3" id="KW-1185">Reference proteome</keyword>
<dbReference type="InterPro" id="IPR001214">
    <property type="entry name" value="SET_dom"/>
</dbReference>
<proteinExistence type="predicted"/>
<dbReference type="InterPro" id="IPR046341">
    <property type="entry name" value="SET_dom_sf"/>
</dbReference>
<dbReference type="Proteomes" id="UP000324832">
    <property type="component" value="Unassembled WGS sequence"/>
</dbReference>
<name>A0A5E4PQE5_9NEOP</name>
<dbReference type="PANTHER" id="PTHR46455">
    <property type="entry name" value="SET AND MYND DOMAIN CONTAINING, ARTHROPOD-SPECIFIC, MEMBER 4, ISOFORM A"/>
    <property type="match status" value="1"/>
</dbReference>
<dbReference type="PANTHER" id="PTHR46455:SF7">
    <property type="entry name" value="RE12806P"/>
    <property type="match status" value="1"/>
</dbReference>
<dbReference type="SUPFAM" id="SSF82199">
    <property type="entry name" value="SET domain"/>
    <property type="match status" value="1"/>
</dbReference>
<protein>
    <recommendedName>
        <fullName evidence="1">SET domain-containing protein</fullName>
    </recommendedName>
</protein>
<dbReference type="InterPro" id="IPR053010">
    <property type="entry name" value="SET_SmydA-8"/>
</dbReference>
<evidence type="ECO:0000259" key="1">
    <source>
        <dbReference type="PROSITE" id="PS50280"/>
    </source>
</evidence>
<dbReference type="AlphaFoldDB" id="A0A5E4PQE5"/>
<dbReference type="Pfam" id="PF00856">
    <property type="entry name" value="SET"/>
    <property type="match status" value="1"/>
</dbReference>
<dbReference type="Gene3D" id="6.10.140.2220">
    <property type="match status" value="1"/>
</dbReference>
<dbReference type="GO" id="GO:0008276">
    <property type="term" value="F:protein methyltransferase activity"/>
    <property type="evidence" value="ECO:0007669"/>
    <property type="project" value="UniProtKB-ARBA"/>
</dbReference>
<dbReference type="Gene3D" id="2.170.270.10">
    <property type="entry name" value="SET domain"/>
    <property type="match status" value="1"/>
</dbReference>
<dbReference type="GO" id="GO:0008757">
    <property type="term" value="F:S-adenosylmethionine-dependent methyltransferase activity"/>
    <property type="evidence" value="ECO:0007669"/>
    <property type="project" value="UniProtKB-ARBA"/>
</dbReference>
<organism evidence="2 3">
    <name type="scientific">Leptidea sinapis</name>
    <dbReference type="NCBI Taxonomy" id="189913"/>
    <lineage>
        <taxon>Eukaryota</taxon>
        <taxon>Metazoa</taxon>
        <taxon>Ecdysozoa</taxon>
        <taxon>Arthropoda</taxon>
        <taxon>Hexapoda</taxon>
        <taxon>Insecta</taxon>
        <taxon>Pterygota</taxon>
        <taxon>Neoptera</taxon>
        <taxon>Endopterygota</taxon>
        <taxon>Lepidoptera</taxon>
        <taxon>Glossata</taxon>
        <taxon>Ditrysia</taxon>
        <taxon>Papilionoidea</taxon>
        <taxon>Pieridae</taxon>
        <taxon>Dismorphiinae</taxon>
        <taxon>Leptidea</taxon>
    </lineage>
</organism>
<dbReference type="CDD" id="cd20071">
    <property type="entry name" value="SET_SMYD"/>
    <property type="match status" value="1"/>
</dbReference>
<evidence type="ECO:0000313" key="2">
    <source>
        <dbReference type="EMBL" id="VVC87245.1"/>
    </source>
</evidence>
<feature type="domain" description="SET" evidence="1">
    <location>
        <begin position="1"/>
        <end position="240"/>
    </location>
</feature>
<dbReference type="Gene3D" id="1.10.220.160">
    <property type="match status" value="1"/>
</dbReference>
<evidence type="ECO:0000313" key="3">
    <source>
        <dbReference type="Proteomes" id="UP000324832"/>
    </source>
</evidence>
<dbReference type="GO" id="GO:0008170">
    <property type="term" value="F:N-methyltransferase activity"/>
    <property type="evidence" value="ECO:0007669"/>
    <property type="project" value="UniProtKB-ARBA"/>
</dbReference>
<reference evidence="2 3" key="1">
    <citation type="submission" date="2017-07" db="EMBL/GenBank/DDBJ databases">
        <authorList>
            <person name="Talla V."/>
            <person name="Backstrom N."/>
        </authorList>
    </citation>
    <scope>NUCLEOTIDE SEQUENCE [LARGE SCALE GENOMIC DNA]</scope>
</reference>